<dbReference type="Proteomes" id="UP000244081">
    <property type="component" value="Unassembled WGS sequence"/>
</dbReference>
<dbReference type="EMBL" id="QAYG01000002">
    <property type="protein sequence ID" value="PTW61658.1"/>
    <property type="molecule type" value="Genomic_DNA"/>
</dbReference>
<protein>
    <submittedName>
        <fullName evidence="2">Pimeloyl-ACP methyl ester carboxylesterase</fullName>
    </submittedName>
</protein>
<keyword evidence="3" id="KW-1185">Reference proteome</keyword>
<dbReference type="InterPro" id="IPR000073">
    <property type="entry name" value="AB_hydrolase_1"/>
</dbReference>
<dbReference type="Pfam" id="PF00561">
    <property type="entry name" value="Abhydrolase_1"/>
    <property type="match status" value="1"/>
</dbReference>
<evidence type="ECO:0000313" key="3">
    <source>
        <dbReference type="Proteomes" id="UP000244081"/>
    </source>
</evidence>
<sequence>MFRTLCPLRKRQIIMPLFNSDEIDIAYLDEGEGEPILLIHGFASNKDVNWVHTGWVGLLVQAGRRVIAIDNRGHGKSAKIHDPEAYGAPIMAEDARRLLDHLAIPVADVMGYSMGARITAFLALNHPERVRRAIFGGLGYGMVTGVGDPEPIAQALEAVSIEDVADPVGRSFRKFADQTGSDRGSLAACMRSSRQKISEQDVGRISVPVMVAVGTRDEISGSAQKLADLMRDARVLDIPRRDHMLAVGDKVYKQGVLDFLEETA</sequence>
<dbReference type="GO" id="GO:0004806">
    <property type="term" value="F:triacylglycerol lipase activity"/>
    <property type="evidence" value="ECO:0007669"/>
    <property type="project" value="TreeGrafter"/>
</dbReference>
<name>A0A2T5VD30_9HYPH</name>
<dbReference type="Gene3D" id="3.40.50.1820">
    <property type="entry name" value="alpha/beta hydrolase"/>
    <property type="match status" value="1"/>
</dbReference>
<dbReference type="PANTHER" id="PTHR43433">
    <property type="entry name" value="HYDROLASE, ALPHA/BETA FOLD FAMILY PROTEIN"/>
    <property type="match status" value="1"/>
</dbReference>
<gene>
    <name evidence="2" type="ORF">C8N35_102373</name>
</gene>
<dbReference type="PANTHER" id="PTHR43433:SF5">
    <property type="entry name" value="AB HYDROLASE-1 DOMAIN-CONTAINING PROTEIN"/>
    <property type="match status" value="1"/>
</dbReference>
<dbReference type="InterPro" id="IPR029058">
    <property type="entry name" value="AB_hydrolase_fold"/>
</dbReference>
<dbReference type="SUPFAM" id="SSF53474">
    <property type="entry name" value="alpha/beta-Hydrolases"/>
    <property type="match status" value="1"/>
</dbReference>
<evidence type="ECO:0000313" key="2">
    <source>
        <dbReference type="EMBL" id="PTW61658.1"/>
    </source>
</evidence>
<evidence type="ECO:0000259" key="1">
    <source>
        <dbReference type="Pfam" id="PF00561"/>
    </source>
</evidence>
<proteinExistence type="predicted"/>
<comment type="caution">
    <text evidence="2">The sequence shown here is derived from an EMBL/GenBank/DDBJ whole genome shotgun (WGS) entry which is preliminary data.</text>
</comment>
<organism evidence="2 3">
    <name type="scientific">Breoghania corrubedonensis</name>
    <dbReference type="NCBI Taxonomy" id="665038"/>
    <lineage>
        <taxon>Bacteria</taxon>
        <taxon>Pseudomonadati</taxon>
        <taxon>Pseudomonadota</taxon>
        <taxon>Alphaproteobacteria</taxon>
        <taxon>Hyphomicrobiales</taxon>
        <taxon>Stappiaceae</taxon>
        <taxon>Breoghania</taxon>
    </lineage>
</organism>
<dbReference type="PRINTS" id="PR00111">
    <property type="entry name" value="ABHYDROLASE"/>
</dbReference>
<dbReference type="GO" id="GO:0046503">
    <property type="term" value="P:glycerolipid catabolic process"/>
    <property type="evidence" value="ECO:0007669"/>
    <property type="project" value="TreeGrafter"/>
</dbReference>
<accession>A0A2T5VD30</accession>
<reference evidence="2 3" key="1">
    <citation type="submission" date="2018-04" db="EMBL/GenBank/DDBJ databases">
        <title>Genomic Encyclopedia of Archaeal and Bacterial Type Strains, Phase II (KMG-II): from individual species to whole genera.</title>
        <authorList>
            <person name="Goeker M."/>
        </authorList>
    </citation>
    <scope>NUCLEOTIDE SEQUENCE [LARGE SCALE GENOMIC DNA]</scope>
    <source>
        <strain evidence="2 3">DSM 23382</strain>
    </source>
</reference>
<dbReference type="InterPro" id="IPR050471">
    <property type="entry name" value="AB_hydrolase"/>
</dbReference>
<dbReference type="AlphaFoldDB" id="A0A2T5VD30"/>
<feature type="domain" description="AB hydrolase-1" evidence="1">
    <location>
        <begin position="35"/>
        <end position="135"/>
    </location>
</feature>